<dbReference type="InterPro" id="IPR036097">
    <property type="entry name" value="HisK_dim/P_sf"/>
</dbReference>
<dbReference type="SUPFAM" id="SSF47384">
    <property type="entry name" value="Homodimeric domain of signal transducing histidine kinase"/>
    <property type="match status" value="1"/>
</dbReference>
<dbReference type="RefSeq" id="WP_012609920.1">
    <property type="nucleotide sequence ID" value="NC_011768.1"/>
</dbReference>
<dbReference type="PROSITE" id="PS50887">
    <property type="entry name" value="GGDEF"/>
    <property type="match status" value="1"/>
</dbReference>
<dbReference type="InterPro" id="IPR043128">
    <property type="entry name" value="Rev_trsase/Diguanyl_cyclase"/>
</dbReference>
<reference evidence="4 5" key="1">
    <citation type="journal article" date="2012" name="Environ. Microbiol.">
        <title>The genome sequence of Desulfatibacillum alkenivorans AK-01: a blueprint for anaerobic alkane oxidation.</title>
        <authorList>
            <person name="Callaghan A.V."/>
            <person name="Morris B.E."/>
            <person name="Pereira I.A."/>
            <person name="McInerney M.J."/>
            <person name="Austin R.N."/>
            <person name="Groves J.T."/>
            <person name="Kukor J.J."/>
            <person name="Suflita J.M."/>
            <person name="Young L.Y."/>
            <person name="Zylstra G.J."/>
            <person name="Wawrik B."/>
        </authorList>
    </citation>
    <scope>NUCLEOTIDE SEQUENCE [LARGE SCALE GENOMIC DNA]</scope>
    <source>
        <strain evidence="4 5">AK-01</strain>
    </source>
</reference>
<dbReference type="SMART" id="SM00388">
    <property type="entry name" value="HisKA"/>
    <property type="match status" value="1"/>
</dbReference>
<dbReference type="eggNOG" id="COG3706">
    <property type="taxonomic scope" value="Bacteria"/>
</dbReference>
<evidence type="ECO:0000313" key="5">
    <source>
        <dbReference type="Proteomes" id="UP000000739"/>
    </source>
</evidence>
<dbReference type="InterPro" id="IPR029787">
    <property type="entry name" value="Nucleotide_cyclase"/>
</dbReference>
<evidence type="ECO:0000259" key="3">
    <source>
        <dbReference type="PROSITE" id="PS50887"/>
    </source>
</evidence>
<accession>B8FHR4</accession>
<proteinExistence type="predicted"/>
<dbReference type="Pfam" id="PF00990">
    <property type="entry name" value="GGDEF"/>
    <property type="match status" value="1"/>
</dbReference>
<protein>
    <recommendedName>
        <fullName evidence="2">histidine kinase</fullName>
        <ecNumber evidence="2">2.7.13.3</ecNumber>
    </recommendedName>
</protein>
<dbReference type="InterPro" id="IPR003661">
    <property type="entry name" value="HisK_dim/P_dom"/>
</dbReference>
<dbReference type="NCBIfam" id="TIGR00254">
    <property type="entry name" value="GGDEF"/>
    <property type="match status" value="1"/>
</dbReference>
<sequence length="541" mass="60048">MLYSQYSQTDSLTEVVYMAGAFKTASDTPIQLLKVSILANNPDTGESMERILERAEAFQCAGIARDADELQSLAAQGGVHAVLLDHAPTLQEKILAQSLGLPLTLLDDDETQNEPIPSVCGRLQKDAANAASLEMVLNHALETHALIQDLGKACSRMNYLRENRETAERLGNIISMIGVAAHEVNQPLTSLLGHLELMSMNKDDAEKVLKYLDRVDESGEKIARIVKEIQDLRHEHWVNDGVFEGDGRSLYVLFAGANGDIFEHLSNVLEGYPKIHCTKAVDGQIPVETDVVIAEYSAGHDWQSWIEAAREADKNIVLTAECRDMPGACKIVNIGQADGVMAAWAPESECLQILTQVCEVGYFRKKANNARLRLRNTALKDDLTGLVTDSIMKRAVGKEIPRSETMKRTSSLLAIHVEDMENIQEKIGPKGLNHAILFVGKHLRRNSHREDLPSRVFGDRFLVLLPGRDKNEAREWCHCLTQAIEQNPFDWFEKTMDIGITAGIVEHVGGQPETMERWMENAEQALAQAREQGPGTVFVLE</sequence>
<organism evidence="4 5">
    <name type="scientific">Desulfatibacillum aliphaticivorans</name>
    <dbReference type="NCBI Taxonomy" id="218208"/>
    <lineage>
        <taxon>Bacteria</taxon>
        <taxon>Pseudomonadati</taxon>
        <taxon>Thermodesulfobacteriota</taxon>
        <taxon>Desulfobacteria</taxon>
        <taxon>Desulfobacterales</taxon>
        <taxon>Desulfatibacillaceae</taxon>
        <taxon>Desulfatibacillum</taxon>
    </lineage>
</organism>
<evidence type="ECO:0000256" key="1">
    <source>
        <dbReference type="ARBA" id="ARBA00000085"/>
    </source>
</evidence>
<dbReference type="InterPro" id="IPR000160">
    <property type="entry name" value="GGDEF_dom"/>
</dbReference>
<dbReference type="PANTHER" id="PTHR44757:SF2">
    <property type="entry name" value="BIOFILM ARCHITECTURE MAINTENANCE PROTEIN MBAA"/>
    <property type="match status" value="1"/>
</dbReference>
<dbReference type="KEGG" id="dal:Dalk_0776"/>
<dbReference type="CDD" id="cd00082">
    <property type="entry name" value="HisKA"/>
    <property type="match status" value="1"/>
</dbReference>
<name>B8FHR4_DESAL</name>
<dbReference type="eggNOG" id="COG0642">
    <property type="taxonomic scope" value="Bacteria"/>
</dbReference>
<dbReference type="EMBL" id="CP001322">
    <property type="protein sequence ID" value="ACL02481.1"/>
    <property type="molecule type" value="Genomic_DNA"/>
</dbReference>
<dbReference type="EC" id="2.7.13.3" evidence="2"/>
<dbReference type="SUPFAM" id="SSF55073">
    <property type="entry name" value="Nucleotide cyclase"/>
    <property type="match status" value="1"/>
</dbReference>
<comment type="catalytic activity">
    <reaction evidence="1">
        <text>ATP + protein L-histidine = ADP + protein N-phospho-L-histidine.</text>
        <dbReference type="EC" id="2.7.13.3"/>
    </reaction>
</comment>
<dbReference type="Gene3D" id="3.30.70.270">
    <property type="match status" value="1"/>
</dbReference>
<feature type="domain" description="GGDEF" evidence="3">
    <location>
        <begin position="408"/>
        <end position="541"/>
    </location>
</feature>
<dbReference type="HOGENOM" id="CLU_503195_0_0_7"/>
<dbReference type="SMART" id="SM00267">
    <property type="entry name" value="GGDEF"/>
    <property type="match status" value="1"/>
</dbReference>
<dbReference type="Pfam" id="PF00512">
    <property type="entry name" value="HisKA"/>
    <property type="match status" value="1"/>
</dbReference>
<dbReference type="AlphaFoldDB" id="B8FHR4"/>
<dbReference type="PANTHER" id="PTHR44757">
    <property type="entry name" value="DIGUANYLATE CYCLASE DGCP"/>
    <property type="match status" value="1"/>
</dbReference>
<evidence type="ECO:0000256" key="2">
    <source>
        <dbReference type="ARBA" id="ARBA00012438"/>
    </source>
</evidence>
<evidence type="ECO:0000313" key="4">
    <source>
        <dbReference type="EMBL" id="ACL02481.1"/>
    </source>
</evidence>
<dbReference type="Proteomes" id="UP000000739">
    <property type="component" value="Chromosome"/>
</dbReference>
<dbReference type="Gene3D" id="1.10.287.130">
    <property type="match status" value="1"/>
</dbReference>
<gene>
    <name evidence="4" type="ordered locus">Dalk_0776</name>
</gene>
<dbReference type="GO" id="GO:0000155">
    <property type="term" value="F:phosphorelay sensor kinase activity"/>
    <property type="evidence" value="ECO:0007669"/>
    <property type="project" value="InterPro"/>
</dbReference>
<keyword evidence="5" id="KW-1185">Reference proteome</keyword>
<dbReference type="InterPro" id="IPR052155">
    <property type="entry name" value="Biofilm_reg_signaling"/>
</dbReference>